<name>A0A822MU36_9VIBR</name>
<organism evidence="1 4">
    <name type="scientific">Vibrio crassostreae</name>
    <dbReference type="NCBI Taxonomy" id="246167"/>
    <lineage>
        <taxon>Bacteria</taxon>
        <taxon>Pseudomonadati</taxon>
        <taxon>Pseudomonadota</taxon>
        <taxon>Gammaproteobacteria</taxon>
        <taxon>Vibrionales</taxon>
        <taxon>Vibrionaceae</taxon>
        <taxon>Vibrio</taxon>
    </lineage>
</organism>
<keyword evidence="3" id="KW-1185">Reference proteome</keyword>
<accession>A0A822MU36</accession>
<dbReference type="Proteomes" id="UP000049077">
    <property type="component" value="Unassembled WGS sequence"/>
</dbReference>
<evidence type="ECO:0000313" key="3">
    <source>
        <dbReference type="Proteomes" id="UP000049077"/>
    </source>
</evidence>
<dbReference type="AlphaFoldDB" id="A0A822MU36"/>
<gene>
    <name evidence="2" type="ORF">VCR4J5_1510225</name>
    <name evidence="1" type="ORF">VCR5J5_1430066</name>
</gene>
<dbReference type="Proteomes" id="UP000049495">
    <property type="component" value="Unassembled WGS sequence"/>
</dbReference>
<reference evidence="1 3" key="2">
    <citation type="submission" date="2014-06" db="EMBL/GenBank/DDBJ databases">
        <authorList>
            <person name="Le Roux F."/>
        </authorList>
    </citation>
    <scope>NUCLEOTIDE SEQUENCE</scope>
    <source>
        <strain evidence="2 3">J5-4</strain>
        <strain evidence="1">J5-5</strain>
    </source>
</reference>
<evidence type="ECO:0000313" key="1">
    <source>
        <dbReference type="EMBL" id="CDT07032.1"/>
    </source>
</evidence>
<proteinExistence type="predicted"/>
<sequence length="42" mass="4836">MEIEFPRERHSAINALMGSILNNNYCPANNAQYRQQAISNKQ</sequence>
<protein>
    <submittedName>
        <fullName evidence="1">Uncharacterized protein</fullName>
    </submittedName>
</protein>
<reference evidence="4" key="1">
    <citation type="submission" date="2014-06" db="EMBL/GenBank/DDBJ databases">
        <authorList>
            <person name="Le Roux Frederique"/>
        </authorList>
    </citation>
    <scope>NUCLEOTIDE SEQUENCE [LARGE SCALE GENOMIC DNA]</scope>
    <source>
        <strain evidence="4">J5-5</strain>
    </source>
</reference>
<dbReference type="EMBL" id="CCJX01000059">
    <property type="protein sequence ID" value="CDT13000.1"/>
    <property type="molecule type" value="Genomic_DNA"/>
</dbReference>
<evidence type="ECO:0000313" key="4">
    <source>
        <dbReference type="Proteomes" id="UP000049495"/>
    </source>
</evidence>
<evidence type="ECO:0000313" key="2">
    <source>
        <dbReference type="EMBL" id="CDT13000.1"/>
    </source>
</evidence>
<comment type="caution">
    <text evidence="1">The sequence shown here is derived from an EMBL/GenBank/DDBJ whole genome shotgun (WGS) entry which is preliminary data.</text>
</comment>
<dbReference type="EMBL" id="CCJV01000050">
    <property type="protein sequence ID" value="CDT07032.1"/>
    <property type="molecule type" value="Genomic_DNA"/>
</dbReference>